<dbReference type="InterPro" id="IPR021146">
    <property type="entry name" value="Phage_gp6-like_head-tail"/>
</dbReference>
<organism evidence="1 2">
    <name type="scientific">Liquorilactobacillus oeni DSM 19972</name>
    <dbReference type="NCBI Taxonomy" id="1423777"/>
    <lineage>
        <taxon>Bacteria</taxon>
        <taxon>Bacillati</taxon>
        <taxon>Bacillota</taxon>
        <taxon>Bacilli</taxon>
        <taxon>Lactobacillales</taxon>
        <taxon>Lactobacillaceae</taxon>
        <taxon>Liquorilactobacillus</taxon>
    </lineage>
</organism>
<keyword evidence="2" id="KW-1185">Reference proteome</keyword>
<proteinExistence type="predicted"/>
<dbReference type="InterPro" id="IPR006450">
    <property type="entry name" value="Phage_HK97_gp6-like"/>
</dbReference>
<dbReference type="RefSeq" id="WP_057895565.1">
    <property type="nucleotide sequence ID" value="NZ_AZEH01000020.1"/>
</dbReference>
<dbReference type="Proteomes" id="UP000051686">
    <property type="component" value="Unassembled WGS sequence"/>
</dbReference>
<dbReference type="STRING" id="1423777.FD46_GL000596"/>
<gene>
    <name evidence="1" type="ORF">FD46_GL000596</name>
</gene>
<name>A0A0R1MCL7_9LACO</name>
<dbReference type="NCBIfam" id="TIGR01560">
    <property type="entry name" value="put_DNA_pack"/>
    <property type="match status" value="1"/>
</dbReference>
<comment type="caution">
    <text evidence="1">The sequence shown here is derived from an EMBL/GenBank/DDBJ whole genome shotgun (WGS) entry which is preliminary data.</text>
</comment>
<evidence type="ECO:0000313" key="1">
    <source>
        <dbReference type="EMBL" id="KRL05838.1"/>
    </source>
</evidence>
<dbReference type="AlphaFoldDB" id="A0A0R1MCL7"/>
<dbReference type="PATRIC" id="fig|1423777.3.peg.615"/>
<protein>
    <recommendedName>
        <fullName evidence="3">DNA-packaging protein</fullName>
    </recommendedName>
</protein>
<accession>A0A0R1MCL7</accession>
<dbReference type="EMBL" id="AZEH01000020">
    <property type="protein sequence ID" value="KRL05838.1"/>
    <property type="molecule type" value="Genomic_DNA"/>
</dbReference>
<reference evidence="1 2" key="1">
    <citation type="journal article" date="2015" name="Genome Announc.">
        <title>Expanding the biotechnology potential of lactobacilli through comparative genomics of 213 strains and associated genera.</title>
        <authorList>
            <person name="Sun Z."/>
            <person name="Harris H.M."/>
            <person name="McCann A."/>
            <person name="Guo C."/>
            <person name="Argimon S."/>
            <person name="Zhang W."/>
            <person name="Yang X."/>
            <person name="Jeffery I.B."/>
            <person name="Cooney J.C."/>
            <person name="Kagawa T.F."/>
            <person name="Liu W."/>
            <person name="Song Y."/>
            <person name="Salvetti E."/>
            <person name="Wrobel A."/>
            <person name="Rasinkangas P."/>
            <person name="Parkhill J."/>
            <person name="Rea M.C."/>
            <person name="O'Sullivan O."/>
            <person name="Ritari J."/>
            <person name="Douillard F.P."/>
            <person name="Paul Ross R."/>
            <person name="Yang R."/>
            <person name="Briner A.E."/>
            <person name="Felis G.E."/>
            <person name="de Vos W.M."/>
            <person name="Barrangou R."/>
            <person name="Klaenhammer T.R."/>
            <person name="Caufield P.W."/>
            <person name="Cui Y."/>
            <person name="Zhang H."/>
            <person name="O'Toole P.W."/>
        </authorList>
    </citation>
    <scope>NUCLEOTIDE SEQUENCE [LARGE SCALE GENOMIC DNA]</scope>
    <source>
        <strain evidence="1 2">DSM 19972</strain>
    </source>
</reference>
<dbReference type="CDD" id="cd08054">
    <property type="entry name" value="gp6"/>
    <property type="match status" value="1"/>
</dbReference>
<dbReference type="Pfam" id="PF05135">
    <property type="entry name" value="Phage_connect_1"/>
    <property type="match status" value="1"/>
</dbReference>
<dbReference type="OrthoDB" id="2321192at2"/>
<evidence type="ECO:0000313" key="2">
    <source>
        <dbReference type="Proteomes" id="UP000051686"/>
    </source>
</evidence>
<dbReference type="Gene3D" id="1.10.3230.30">
    <property type="entry name" value="Phage gp6-like head-tail connector protein"/>
    <property type="match status" value="1"/>
</dbReference>
<sequence length="88" mass="10200">MAVTPEDIKNSLRIDVTADDVMIQQYIDNAKAYVQEAVDSDTDLTQYTQYDFAVSLLTQFWYQNRVIDMQQTPYQVVSMIQQLRGLIS</sequence>
<evidence type="ECO:0008006" key="3">
    <source>
        <dbReference type="Google" id="ProtNLM"/>
    </source>
</evidence>